<feature type="non-terminal residue" evidence="2">
    <location>
        <position position="86"/>
    </location>
</feature>
<dbReference type="InterPro" id="IPR038279">
    <property type="entry name" value="Ndc10_dom2_sf"/>
</dbReference>
<dbReference type="EMBL" id="ML977139">
    <property type="protein sequence ID" value="KAF1991499.1"/>
    <property type="molecule type" value="Genomic_DNA"/>
</dbReference>
<dbReference type="SUPFAM" id="SSF56349">
    <property type="entry name" value="DNA breaking-rejoining enzymes"/>
    <property type="match status" value="1"/>
</dbReference>
<dbReference type="AlphaFoldDB" id="A0A6G1HEQ3"/>
<organism evidence="2 3">
    <name type="scientific">Aulographum hederae CBS 113979</name>
    <dbReference type="NCBI Taxonomy" id="1176131"/>
    <lineage>
        <taxon>Eukaryota</taxon>
        <taxon>Fungi</taxon>
        <taxon>Dikarya</taxon>
        <taxon>Ascomycota</taxon>
        <taxon>Pezizomycotina</taxon>
        <taxon>Dothideomycetes</taxon>
        <taxon>Pleosporomycetidae</taxon>
        <taxon>Aulographales</taxon>
        <taxon>Aulographaceae</taxon>
    </lineage>
</organism>
<dbReference type="Proteomes" id="UP000800041">
    <property type="component" value="Unassembled WGS sequence"/>
</dbReference>
<name>A0A6G1HEQ3_9PEZI</name>
<evidence type="ECO:0000259" key="1">
    <source>
        <dbReference type="Pfam" id="PF16787"/>
    </source>
</evidence>
<proteinExistence type="predicted"/>
<feature type="domain" description="Ndc10" evidence="1">
    <location>
        <begin position="12"/>
        <end position="83"/>
    </location>
</feature>
<protein>
    <recommendedName>
        <fullName evidence="1">Ndc10 domain-containing protein</fullName>
    </recommendedName>
</protein>
<gene>
    <name evidence="2" type="ORF">K402DRAFT_300199</name>
</gene>
<dbReference type="InterPro" id="IPR031872">
    <property type="entry name" value="NDC10_II"/>
</dbReference>
<dbReference type="GO" id="GO:0003677">
    <property type="term" value="F:DNA binding"/>
    <property type="evidence" value="ECO:0007669"/>
    <property type="project" value="InterPro"/>
</dbReference>
<dbReference type="InterPro" id="IPR011010">
    <property type="entry name" value="DNA_brk_join_enz"/>
</dbReference>
<evidence type="ECO:0000313" key="2">
    <source>
        <dbReference type="EMBL" id="KAF1991499.1"/>
    </source>
</evidence>
<evidence type="ECO:0000313" key="3">
    <source>
        <dbReference type="Proteomes" id="UP000800041"/>
    </source>
</evidence>
<accession>A0A6G1HEQ3</accession>
<feature type="non-terminal residue" evidence="2">
    <location>
        <position position="1"/>
    </location>
</feature>
<dbReference type="Pfam" id="PF16787">
    <property type="entry name" value="NDC10_II"/>
    <property type="match status" value="1"/>
</dbReference>
<reference evidence="2" key="1">
    <citation type="journal article" date="2020" name="Stud. Mycol.">
        <title>101 Dothideomycetes genomes: a test case for predicting lifestyles and emergence of pathogens.</title>
        <authorList>
            <person name="Haridas S."/>
            <person name="Albert R."/>
            <person name="Binder M."/>
            <person name="Bloem J."/>
            <person name="Labutti K."/>
            <person name="Salamov A."/>
            <person name="Andreopoulos B."/>
            <person name="Baker S."/>
            <person name="Barry K."/>
            <person name="Bills G."/>
            <person name="Bluhm B."/>
            <person name="Cannon C."/>
            <person name="Castanera R."/>
            <person name="Culley D."/>
            <person name="Daum C."/>
            <person name="Ezra D."/>
            <person name="Gonzalez J."/>
            <person name="Henrissat B."/>
            <person name="Kuo A."/>
            <person name="Liang C."/>
            <person name="Lipzen A."/>
            <person name="Lutzoni F."/>
            <person name="Magnuson J."/>
            <person name="Mondo S."/>
            <person name="Nolan M."/>
            <person name="Ohm R."/>
            <person name="Pangilinan J."/>
            <person name="Park H.-J."/>
            <person name="Ramirez L."/>
            <person name="Alfaro M."/>
            <person name="Sun H."/>
            <person name="Tritt A."/>
            <person name="Yoshinaga Y."/>
            <person name="Zwiers L.-H."/>
            <person name="Turgeon B."/>
            <person name="Goodwin S."/>
            <person name="Spatafora J."/>
            <person name="Crous P."/>
            <person name="Grigoriev I."/>
        </authorList>
    </citation>
    <scope>NUCLEOTIDE SEQUENCE</scope>
    <source>
        <strain evidence="2">CBS 113979</strain>
    </source>
</reference>
<dbReference type="Gene3D" id="1.10.443.20">
    <property type="entry name" value="Centromere DNA-binding protein complex CBF3 subunit, domain 2"/>
    <property type="match status" value="1"/>
</dbReference>
<sequence>VAKGGDPEKELSYVTSWDWIKKVFRVVGIQSTSVTHAGRKSAPQKADSLGVAASHIQRAGHWNSDAMSSVYLHGISYEFIRALAGF</sequence>
<keyword evidence="3" id="KW-1185">Reference proteome</keyword>
<dbReference type="OrthoDB" id="2205501at2759"/>